<dbReference type="Gene3D" id="1.10.3730.20">
    <property type="match status" value="1"/>
</dbReference>
<evidence type="ECO:0000313" key="10">
    <source>
        <dbReference type="EMBL" id="MCL2892952.1"/>
    </source>
</evidence>
<feature type="transmembrane region" description="Helical" evidence="9">
    <location>
        <begin position="62"/>
        <end position="82"/>
    </location>
</feature>
<feature type="transmembrane region" description="Helical" evidence="9">
    <location>
        <begin position="33"/>
        <end position="50"/>
    </location>
</feature>
<gene>
    <name evidence="10" type="ORF">MFP26_09645</name>
</gene>
<comment type="similarity">
    <text evidence="7 8">Belongs to the drug/metabolite transporter (DMT) superfamily. Small multidrug resistance (SMR) (TC 2.A.7.1) family.</text>
</comment>
<evidence type="ECO:0000256" key="1">
    <source>
        <dbReference type="ARBA" id="ARBA00004651"/>
    </source>
</evidence>
<dbReference type="EMBL" id="JAKPBZ010000109">
    <property type="protein sequence ID" value="MCL2892952.1"/>
    <property type="molecule type" value="Genomic_DNA"/>
</dbReference>
<dbReference type="RefSeq" id="WP_249244513.1">
    <property type="nucleotide sequence ID" value="NZ_JAKPBZ010000109.1"/>
</dbReference>
<dbReference type="SUPFAM" id="SSF103481">
    <property type="entry name" value="Multidrug resistance efflux transporter EmrE"/>
    <property type="match status" value="1"/>
</dbReference>
<name>A0ABT0MTK5_9GAMM</name>
<comment type="subcellular location">
    <subcellularLocation>
        <location evidence="1 8">Cell membrane</location>
        <topology evidence="1 8">Multi-pass membrane protein</topology>
    </subcellularLocation>
</comment>
<dbReference type="Proteomes" id="UP001203069">
    <property type="component" value="Unassembled WGS sequence"/>
</dbReference>
<evidence type="ECO:0000256" key="9">
    <source>
        <dbReference type="SAM" id="Phobius"/>
    </source>
</evidence>
<keyword evidence="11" id="KW-1185">Reference proteome</keyword>
<evidence type="ECO:0000256" key="7">
    <source>
        <dbReference type="ARBA" id="ARBA00038032"/>
    </source>
</evidence>
<keyword evidence="6 9" id="KW-0472">Membrane</keyword>
<protein>
    <submittedName>
        <fullName evidence="10">Multidrug efflux SMR transporter</fullName>
    </submittedName>
</protein>
<dbReference type="InterPro" id="IPR000390">
    <property type="entry name" value="Small_drug/metabolite_transptr"/>
</dbReference>
<keyword evidence="2" id="KW-0813">Transport</keyword>
<comment type="caution">
    <text evidence="10">The sequence shown here is derived from an EMBL/GenBank/DDBJ whole genome shotgun (WGS) entry which is preliminary data.</text>
</comment>
<organism evidence="10 11">
    <name type="scientific">Brenneria tiliae</name>
    <dbReference type="NCBI Taxonomy" id="2914984"/>
    <lineage>
        <taxon>Bacteria</taxon>
        <taxon>Pseudomonadati</taxon>
        <taxon>Pseudomonadota</taxon>
        <taxon>Gammaproteobacteria</taxon>
        <taxon>Enterobacterales</taxon>
        <taxon>Pectobacteriaceae</taxon>
        <taxon>Brenneria</taxon>
    </lineage>
</organism>
<evidence type="ECO:0000256" key="8">
    <source>
        <dbReference type="RuleBase" id="RU003942"/>
    </source>
</evidence>
<evidence type="ECO:0000256" key="5">
    <source>
        <dbReference type="ARBA" id="ARBA00022989"/>
    </source>
</evidence>
<keyword evidence="4 8" id="KW-0812">Transmembrane</keyword>
<dbReference type="InterPro" id="IPR037185">
    <property type="entry name" value="EmrE-like"/>
</dbReference>
<feature type="transmembrane region" description="Helical" evidence="9">
    <location>
        <begin position="7"/>
        <end position="27"/>
    </location>
</feature>
<evidence type="ECO:0000256" key="6">
    <source>
        <dbReference type="ARBA" id="ARBA00023136"/>
    </source>
</evidence>
<keyword evidence="3" id="KW-1003">Cell membrane</keyword>
<evidence type="ECO:0000256" key="2">
    <source>
        <dbReference type="ARBA" id="ARBA00022448"/>
    </source>
</evidence>
<accession>A0ABT0MTK5</accession>
<evidence type="ECO:0000256" key="3">
    <source>
        <dbReference type="ARBA" id="ARBA00022475"/>
    </source>
</evidence>
<dbReference type="InterPro" id="IPR045324">
    <property type="entry name" value="Small_multidrug_res"/>
</dbReference>
<reference evidence="10 11" key="1">
    <citation type="submission" date="2022-02" db="EMBL/GenBank/DDBJ databases">
        <title>Description of Brenneria tiliae sp. nov. isolated from symptomatic Tilia x moltkei and Tilia x europaea trees in the UK.</title>
        <authorList>
            <person name="Kile H."/>
        </authorList>
    </citation>
    <scope>NUCLEOTIDE SEQUENCE [LARGE SCALE GENOMIC DNA]</scope>
    <source>
        <strain evidence="10 11">MC1SB4.1</strain>
    </source>
</reference>
<dbReference type="PANTHER" id="PTHR30561">
    <property type="entry name" value="SMR FAMILY PROTON-DEPENDENT DRUG EFFLUX TRANSPORTER SUGE"/>
    <property type="match status" value="1"/>
</dbReference>
<dbReference type="Pfam" id="PF00893">
    <property type="entry name" value="Multi_Drug_Res"/>
    <property type="match status" value="1"/>
</dbReference>
<keyword evidence="5 9" id="KW-1133">Transmembrane helix</keyword>
<dbReference type="PANTHER" id="PTHR30561:SF1">
    <property type="entry name" value="MULTIDRUG TRANSPORTER EMRE"/>
    <property type="match status" value="1"/>
</dbReference>
<proteinExistence type="inferred from homology"/>
<sequence length="117" mass="12904">MTRGKCYFWLLVAIIFEIFSTNMLILSDGITRVLPSLLATLGYMVSYYTLTLSLQRISLGFAYALWSGIGILATNILAAIFWNIPLQSISIIGMWLIIIGVLIINLLAKNDAGVSQS</sequence>
<evidence type="ECO:0000313" key="11">
    <source>
        <dbReference type="Proteomes" id="UP001203069"/>
    </source>
</evidence>
<evidence type="ECO:0000256" key="4">
    <source>
        <dbReference type="ARBA" id="ARBA00022692"/>
    </source>
</evidence>
<feature type="transmembrane region" description="Helical" evidence="9">
    <location>
        <begin position="88"/>
        <end position="108"/>
    </location>
</feature>